<feature type="domain" description="SUEL-type lectin" evidence="3">
    <location>
        <begin position="45"/>
        <end position="137"/>
    </location>
</feature>
<keyword evidence="2" id="KW-0472">Membrane</keyword>
<feature type="compositionally biased region" description="Basic and acidic residues" evidence="1">
    <location>
        <begin position="165"/>
        <end position="200"/>
    </location>
</feature>
<keyword evidence="2" id="KW-1133">Transmembrane helix</keyword>
<feature type="region of interest" description="Disordered" evidence="1">
    <location>
        <begin position="153"/>
        <end position="207"/>
    </location>
</feature>
<dbReference type="Proteomes" id="UP000694941">
    <property type="component" value="Unplaced"/>
</dbReference>
<dbReference type="InterPro" id="IPR000922">
    <property type="entry name" value="Lectin_gal-bd_dom"/>
</dbReference>
<dbReference type="Gene3D" id="2.60.120.740">
    <property type="match status" value="2"/>
</dbReference>
<dbReference type="RefSeq" id="XP_022239430.1">
    <property type="nucleotide sequence ID" value="XM_022383722.1"/>
</dbReference>
<feature type="compositionally biased region" description="Acidic residues" evidence="1">
    <location>
        <begin position="154"/>
        <end position="164"/>
    </location>
</feature>
<evidence type="ECO:0000259" key="3">
    <source>
        <dbReference type="PROSITE" id="PS50228"/>
    </source>
</evidence>
<sequence>MCRHQRVCKIKTSPESFGEDPCPGVRKYAEVVYKCLPNSFINKIVCENDRLRLQCKKSRRIVVYSASFGGTHHDIHECPQKSGVVARDCQVSYATETVMQNCLGKRRCTVHASVETFGNPSCPPDTRHYLKVVYTCVSKEILRALDISANGDNGIDETDDFVEEPEYKAPPEGQDRSRWKEDTPLTKQESDDSRKPDVRQPEVQSDETIDWEDASNCTVIEGDQKVVGFLTEWIAAYRYLKENKEKCVLYLTLSLGGGLVAFFGVLSVRLYLQKKAERKKASLNISEPLPTSFDEEVSDLEHFDTTDRPDHSGVEIVRFCNRSAMRRQDSDTHPRAPMSRNMNNYYYS</sequence>
<dbReference type="CDD" id="cd22829">
    <property type="entry name" value="Gal_Rha_Lectin_EVA1_EVA1C_rpt2"/>
    <property type="match status" value="1"/>
</dbReference>
<reference evidence="5" key="1">
    <citation type="submission" date="2025-08" db="UniProtKB">
        <authorList>
            <consortium name="RefSeq"/>
        </authorList>
    </citation>
    <scope>IDENTIFICATION</scope>
    <source>
        <tissue evidence="5">Muscle</tissue>
    </source>
</reference>
<keyword evidence="2" id="KW-0812">Transmembrane</keyword>
<feature type="region of interest" description="Disordered" evidence="1">
    <location>
        <begin position="326"/>
        <end position="348"/>
    </location>
</feature>
<dbReference type="PROSITE" id="PS50228">
    <property type="entry name" value="SUEL_LECTIN"/>
    <property type="match status" value="2"/>
</dbReference>
<feature type="transmembrane region" description="Helical" evidence="2">
    <location>
        <begin position="248"/>
        <end position="272"/>
    </location>
</feature>
<feature type="domain" description="SUEL-type lectin" evidence="3">
    <location>
        <begin position="1"/>
        <end position="36"/>
    </location>
</feature>
<organism evidence="4 5">
    <name type="scientific">Limulus polyphemus</name>
    <name type="common">Atlantic horseshoe crab</name>
    <dbReference type="NCBI Taxonomy" id="6850"/>
    <lineage>
        <taxon>Eukaryota</taxon>
        <taxon>Metazoa</taxon>
        <taxon>Ecdysozoa</taxon>
        <taxon>Arthropoda</taxon>
        <taxon>Chelicerata</taxon>
        <taxon>Merostomata</taxon>
        <taxon>Xiphosura</taxon>
        <taxon>Limulidae</taxon>
        <taxon>Limulus</taxon>
    </lineage>
</organism>
<evidence type="ECO:0000256" key="1">
    <source>
        <dbReference type="SAM" id="MobiDB-lite"/>
    </source>
</evidence>
<keyword evidence="4" id="KW-1185">Reference proteome</keyword>
<dbReference type="Pfam" id="PF02140">
    <property type="entry name" value="SUEL_Lectin"/>
    <property type="match status" value="1"/>
</dbReference>
<evidence type="ECO:0000313" key="5">
    <source>
        <dbReference type="RefSeq" id="XP_022239430.1"/>
    </source>
</evidence>
<name>A0ABM1S725_LIMPO</name>
<evidence type="ECO:0000256" key="2">
    <source>
        <dbReference type="SAM" id="Phobius"/>
    </source>
</evidence>
<dbReference type="PANTHER" id="PTHR46780">
    <property type="entry name" value="PROTEIN EVA-1"/>
    <property type="match status" value="1"/>
</dbReference>
<protein>
    <submittedName>
        <fullName evidence="5">Protein eva-1-like isoform X1</fullName>
    </submittedName>
</protein>
<dbReference type="GeneID" id="111085395"/>
<evidence type="ECO:0000313" key="4">
    <source>
        <dbReference type="Proteomes" id="UP000694941"/>
    </source>
</evidence>
<dbReference type="InterPro" id="IPR043159">
    <property type="entry name" value="Lectin_gal-bd_sf"/>
</dbReference>
<proteinExistence type="predicted"/>
<gene>
    <name evidence="5" type="primary">LOC111085395</name>
</gene>
<accession>A0ABM1S725</accession>